<keyword evidence="5" id="KW-0597">Phosphoprotein</keyword>
<keyword evidence="7 12" id="KW-0418">Kinase</keyword>
<keyword evidence="13" id="KW-1185">Reference proteome</keyword>
<name>A0A1B1BFX5_9MICO</name>
<dbReference type="CDD" id="cd00075">
    <property type="entry name" value="HATPase"/>
    <property type="match status" value="1"/>
</dbReference>
<protein>
    <recommendedName>
        <fullName evidence="4">histidine kinase</fullName>
        <ecNumber evidence="4">2.7.13.3</ecNumber>
    </recommendedName>
</protein>
<evidence type="ECO:0000256" key="2">
    <source>
        <dbReference type="ARBA" id="ARBA00001968"/>
    </source>
</evidence>
<dbReference type="InterPro" id="IPR013656">
    <property type="entry name" value="PAS_4"/>
</dbReference>
<keyword evidence="10" id="KW-1133">Transmembrane helix</keyword>
<evidence type="ECO:0000256" key="3">
    <source>
        <dbReference type="ARBA" id="ARBA00004236"/>
    </source>
</evidence>
<comment type="catalytic activity">
    <reaction evidence="1">
        <text>ATP + protein L-histidine = ADP + protein N-phospho-L-histidine.</text>
        <dbReference type="EC" id="2.7.13.3"/>
    </reaction>
</comment>
<keyword evidence="9 10" id="KW-0472">Membrane</keyword>
<sequence length="553" mass="59889">MVEQILRMPRVGVRERVERSVFLSQLLLAAATLLLVAVTVVNNPAMFAAPLYFLGVMIIFAATGLAAAVPWRLFPKSWIVILPLLDIVGLSLAREAQPQLGVSFLLVFPVIWMSTHFGYIGATGSVLFSAVLLWAGLPLKFFTDPLNATGYASTQAPLLAVVTIMLAFVASVTYTSNRRAQAQRVLLTQQAGLFEAALQRSRRQEQTLDEIFNTVDFGVVGYDSDATVNFINRAQRSLLARFGVSDGVGLSDIVYKEDGVTLFDGPDRPTHRAMRGETVDRVTVWLGSPDQQQAAVLVSARPILDPAGRFDGGVLVTRDVTAEVRAVQARDDLVASVSHELRTPLTSILGYLELALDDERVDPDTRRMLEIASKNADRLLEIVSGLLTAASASKEGLALNVAPCDLTAIITDAAESAEPLASQRGIRFELADLPEIIVIADAFRLRQVVDNIFSNAIKYNVESGKVTVSAHEVDCGIEVRVADTGRGMSEDEQGNLFDRFYRADSVRGSSVHGTGLGLSISREIMREHGGDLRLESVKGKGTTAIATLPVNRG</sequence>
<dbReference type="OrthoDB" id="9757990at2"/>
<dbReference type="FunFam" id="3.30.565.10:FF:000006">
    <property type="entry name" value="Sensor histidine kinase WalK"/>
    <property type="match status" value="1"/>
</dbReference>
<dbReference type="PANTHER" id="PTHR43047:SF72">
    <property type="entry name" value="OSMOSENSING HISTIDINE PROTEIN KINASE SLN1"/>
    <property type="match status" value="1"/>
</dbReference>
<dbReference type="PRINTS" id="PR00344">
    <property type="entry name" value="BCTRLSENSOR"/>
</dbReference>
<dbReference type="InterPro" id="IPR036890">
    <property type="entry name" value="HATPase_C_sf"/>
</dbReference>
<dbReference type="SMART" id="SM00388">
    <property type="entry name" value="HisKA"/>
    <property type="match status" value="1"/>
</dbReference>
<dbReference type="InterPro" id="IPR003661">
    <property type="entry name" value="HisK_dim/P_dom"/>
</dbReference>
<evidence type="ECO:0000256" key="6">
    <source>
        <dbReference type="ARBA" id="ARBA00022679"/>
    </source>
</evidence>
<dbReference type="PANTHER" id="PTHR43047">
    <property type="entry name" value="TWO-COMPONENT HISTIDINE PROTEIN KINASE"/>
    <property type="match status" value="1"/>
</dbReference>
<dbReference type="InterPro" id="IPR005467">
    <property type="entry name" value="His_kinase_dom"/>
</dbReference>
<dbReference type="Pfam" id="PF00512">
    <property type="entry name" value="HisKA"/>
    <property type="match status" value="1"/>
</dbReference>
<dbReference type="GO" id="GO:0000155">
    <property type="term" value="F:phosphorelay sensor kinase activity"/>
    <property type="evidence" value="ECO:0007669"/>
    <property type="project" value="InterPro"/>
</dbReference>
<comment type="subcellular location">
    <subcellularLocation>
        <location evidence="3">Cell membrane</location>
    </subcellularLocation>
</comment>
<reference evidence="12 13" key="1">
    <citation type="submission" date="2016-06" db="EMBL/GenBank/DDBJ databases">
        <title>Genome sequencing of Cryobacterium arcticum PAMC 27867.</title>
        <authorList>
            <person name="Lee J."/>
            <person name="Kim O.-S."/>
        </authorList>
    </citation>
    <scope>NUCLEOTIDE SEQUENCE [LARGE SCALE GENOMIC DNA]</scope>
    <source>
        <strain evidence="12 13">PAMC 27867</strain>
    </source>
</reference>
<dbReference type="GO" id="GO:0009927">
    <property type="term" value="F:histidine phosphotransfer kinase activity"/>
    <property type="evidence" value="ECO:0007669"/>
    <property type="project" value="TreeGrafter"/>
</dbReference>
<dbReference type="Gene3D" id="3.30.565.10">
    <property type="entry name" value="Histidine kinase-like ATPase, C-terminal domain"/>
    <property type="match status" value="1"/>
</dbReference>
<evidence type="ECO:0000313" key="13">
    <source>
        <dbReference type="Proteomes" id="UP000092582"/>
    </source>
</evidence>
<keyword evidence="8" id="KW-0902">Two-component regulatory system</keyword>
<dbReference type="InterPro" id="IPR036097">
    <property type="entry name" value="HisK_dim/P_sf"/>
</dbReference>
<proteinExistence type="predicted"/>
<dbReference type="InterPro" id="IPR035965">
    <property type="entry name" value="PAS-like_dom_sf"/>
</dbReference>
<dbReference type="SUPFAM" id="SSF55874">
    <property type="entry name" value="ATPase domain of HSP90 chaperone/DNA topoisomerase II/histidine kinase"/>
    <property type="match status" value="1"/>
</dbReference>
<dbReference type="SMART" id="SM00387">
    <property type="entry name" value="HATPase_c"/>
    <property type="match status" value="1"/>
</dbReference>
<feature type="domain" description="Histidine kinase" evidence="11">
    <location>
        <begin position="336"/>
        <end position="552"/>
    </location>
</feature>
<accession>A0A1B1BFX5</accession>
<dbReference type="Proteomes" id="UP000092582">
    <property type="component" value="Chromosome 1"/>
</dbReference>
<dbReference type="Pfam" id="PF08448">
    <property type="entry name" value="PAS_4"/>
    <property type="match status" value="1"/>
</dbReference>
<dbReference type="KEGG" id="cart:PA27867_0452"/>
<comment type="cofactor">
    <cofactor evidence="2">
        <name>a divalent metal cation</name>
        <dbReference type="ChEBI" id="CHEBI:60240"/>
    </cofactor>
</comment>
<dbReference type="GO" id="GO:0005509">
    <property type="term" value="F:calcium ion binding"/>
    <property type="evidence" value="ECO:0007669"/>
    <property type="project" value="UniProtKB-ARBA"/>
</dbReference>
<dbReference type="GO" id="GO:0005886">
    <property type="term" value="C:plasma membrane"/>
    <property type="evidence" value="ECO:0007669"/>
    <property type="project" value="UniProtKB-SubCell"/>
</dbReference>
<dbReference type="InterPro" id="IPR003594">
    <property type="entry name" value="HATPase_dom"/>
</dbReference>
<dbReference type="PATRIC" id="fig|670052.7.peg.474"/>
<evidence type="ECO:0000313" key="12">
    <source>
        <dbReference type="EMBL" id="ANP71423.1"/>
    </source>
</evidence>
<dbReference type="SUPFAM" id="SSF47384">
    <property type="entry name" value="Homodimeric domain of signal transducing histidine kinase"/>
    <property type="match status" value="1"/>
</dbReference>
<dbReference type="Pfam" id="PF02518">
    <property type="entry name" value="HATPase_c"/>
    <property type="match status" value="1"/>
</dbReference>
<feature type="transmembrane region" description="Helical" evidence="10">
    <location>
        <begin position="21"/>
        <end position="41"/>
    </location>
</feature>
<evidence type="ECO:0000256" key="7">
    <source>
        <dbReference type="ARBA" id="ARBA00022777"/>
    </source>
</evidence>
<dbReference type="InterPro" id="IPR004358">
    <property type="entry name" value="Sig_transdc_His_kin-like_C"/>
</dbReference>
<evidence type="ECO:0000256" key="10">
    <source>
        <dbReference type="SAM" id="Phobius"/>
    </source>
</evidence>
<dbReference type="Gene3D" id="1.10.287.130">
    <property type="match status" value="1"/>
</dbReference>
<gene>
    <name evidence="12" type="ORF">PA27867_0452</name>
</gene>
<keyword evidence="10" id="KW-0812">Transmembrane</keyword>
<evidence type="ECO:0000256" key="8">
    <source>
        <dbReference type="ARBA" id="ARBA00023012"/>
    </source>
</evidence>
<dbReference type="CDD" id="cd00082">
    <property type="entry name" value="HisKA"/>
    <property type="match status" value="1"/>
</dbReference>
<feature type="transmembrane region" description="Helical" evidence="10">
    <location>
        <begin position="126"/>
        <end position="143"/>
    </location>
</feature>
<evidence type="ECO:0000259" key="11">
    <source>
        <dbReference type="PROSITE" id="PS50109"/>
    </source>
</evidence>
<dbReference type="SUPFAM" id="SSF55785">
    <property type="entry name" value="PYP-like sensor domain (PAS domain)"/>
    <property type="match status" value="1"/>
</dbReference>
<dbReference type="PROSITE" id="PS50109">
    <property type="entry name" value="HIS_KIN"/>
    <property type="match status" value="1"/>
</dbReference>
<dbReference type="FunFam" id="1.10.287.130:FF:000001">
    <property type="entry name" value="Two-component sensor histidine kinase"/>
    <property type="match status" value="1"/>
</dbReference>
<dbReference type="STRING" id="670052.PA27867_0452"/>
<dbReference type="EC" id="2.7.13.3" evidence="4"/>
<evidence type="ECO:0000256" key="1">
    <source>
        <dbReference type="ARBA" id="ARBA00000085"/>
    </source>
</evidence>
<dbReference type="RefSeq" id="WP_066592650.1">
    <property type="nucleotide sequence ID" value="NZ_CP016282.1"/>
</dbReference>
<feature type="transmembrane region" description="Helical" evidence="10">
    <location>
        <begin position="47"/>
        <end position="71"/>
    </location>
</feature>
<feature type="transmembrane region" description="Helical" evidence="10">
    <location>
        <begin position="155"/>
        <end position="174"/>
    </location>
</feature>
<evidence type="ECO:0000256" key="4">
    <source>
        <dbReference type="ARBA" id="ARBA00012438"/>
    </source>
</evidence>
<dbReference type="Gene3D" id="3.30.450.20">
    <property type="entry name" value="PAS domain"/>
    <property type="match status" value="1"/>
</dbReference>
<dbReference type="AlphaFoldDB" id="A0A1B1BFX5"/>
<keyword evidence="6" id="KW-0808">Transferase</keyword>
<evidence type="ECO:0000256" key="5">
    <source>
        <dbReference type="ARBA" id="ARBA00022553"/>
    </source>
</evidence>
<organism evidence="12 13">
    <name type="scientific">Cryobacterium arcticum</name>
    <dbReference type="NCBI Taxonomy" id="670052"/>
    <lineage>
        <taxon>Bacteria</taxon>
        <taxon>Bacillati</taxon>
        <taxon>Actinomycetota</taxon>
        <taxon>Actinomycetes</taxon>
        <taxon>Micrococcales</taxon>
        <taxon>Microbacteriaceae</taxon>
        <taxon>Cryobacterium</taxon>
    </lineage>
</organism>
<evidence type="ECO:0000256" key="9">
    <source>
        <dbReference type="ARBA" id="ARBA00023136"/>
    </source>
</evidence>
<dbReference type="EMBL" id="CP016282">
    <property type="protein sequence ID" value="ANP71423.1"/>
    <property type="molecule type" value="Genomic_DNA"/>
</dbReference>